<sequence length="146" mass="15761">MAIGSIFLGDLMNTSKTVIQRFNREVIENGDMAAFAELVAPDFINHSAPPGVPNGPDGFAGFFTGMLHSALSDIRVLIHEQIEENGKVVTRKTIEATHTGVFFGQAASGKRIAINAMDIVVVRDGKYAEHWSCADLYGAIAQIQRG</sequence>
<proteinExistence type="predicted"/>
<evidence type="ECO:0000313" key="4">
    <source>
        <dbReference type="Proteomes" id="UP000180280"/>
    </source>
</evidence>
<keyword evidence="4" id="KW-1185">Reference proteome</keyword>
<dbReference type="Pfam" id="PF07366">
    <property type="entry name" value="SnoaL"/>
    <property type="match status" value="1"/>
</dbReference>
<dbReference type="PANTHER" id="PTHR38436:SF1">
    <property type="entry name" value="ESTER CYCLASE"/>
    <property type="match status" value="1"/>
</dbReference>
<dbReference type="PANTHER" id="PTHR38436">
    <property type="entry name" value="POLYKETIDE CYCLASE SNOAL-LIKE DOMAIN"/>
    <property type="match status" value="1"/>
</dbReference>
<organism evidence="1 3">
    <name type="scientific">Chromobacterium sphagni</name>
    <dbReference type="NCBI Taxonomy" id="1903179"/>
    <lineage>
        <taxon>Bacteria</taxon>
        <taxon>Pseudomonadati</taxon>
        <taxon>Pseudomonadota</taxon>
        <taxon>Betaproteobacteria</taxon>
        <taxon>Neisseriales</taxon>
        <taxon>Chromobacteriaceae</taxon>
        <taxon>Chromobacterium</taxon>
    </lineage>
</organism>
<gene>
    <name evidence="2" type="ORF">BI344_04110</name>
    <name evidence="1" type="ORF">BI347_00900</name>
</gene>
<evidence type="ECO:0000313" key="3">
    <source>
        <dbReference type="Proteomes" id="UP000180088"/>
    </source>
</evidence>
<dbReference type="STRING" id="1903179.BI347_00900"/>
<reference evidence="3 4" key="1">
    <citation type="submission" date="2016-09" db="EMBL/GenBank/DDBJ databases">
        <title>Chromobacterium muskegensis sp. nov., an insecticidal bacterium isolated from Sphagnum bogs.</title>
        <authorList>
            <person name="Sparks M.E."/>
            <person name="Blackburn M.B."/>
            <person name="Gundersen-Rindal D.E."/>
            <person name="Mitchell A."/>
            <person name="Farrar R."/>
            <person name="Kuhar D."/>
        </authorList>
    </citation>
    <scope>NUCLEOTIDE SEQUENCE [LARGE SCALE GENOMIC DNA]</scope>
    <source>
        <strain evidence="2 4">14B-1</strain>
        <strain evidence="1 3">37-2</strain>
    </source>
</reference>
<dbReference type="InterPro" id="IPR032710">
    <property type="entry name" value="NTF2-like_dom_sf"/>
</dbReference>
<dbReference type="AlphaFoldDB" id="A0A1S1WYD2"/>
<evidence type="ECO:0008006" key="5">
    <source>
        <dbReference type="Google" id="ProtNLM"/>
    </source>
</evidence>
<accession>A0A1S1WYD2</accession>
<dbReference type="Proteomes" id="UP000180280">
    <property type="component" value="Unassembled WGS sequence"/>
</dbReference>
<evidence type="ECO:0000313" key="1">
    <source>
        <dbReference type="EMBL" id="OHX12215.1"/>
    </source>
</evidence>
<comment type="caution">
    <text evidence="1">The sequence shown here is derived from an EMBL/GenBank/DDBJ whole genome shotgun (WGS) entry which is preliminary data.</text>
</comment>
<name>A0A1S1WYD2_9NEIS</name>
<dbReference type="Proteomes" id="UP000180088">
    <property type="component" value="Unassembled WGS sequence"/>
</dbReference>
<dbReference type="SUPFAM" id="SSF54427">
    <property type="entry name" value="NTF2-like"/>
    <property type="match status" value="1"/>
</dbReference>
<dbReference type="EMBL" id="MKCT01000001">
    <property type="protein sequence ID" value="OHX21700.1"/>
    <property type="molecule type" value="Genomic_DNA"/>
</dbReference>
<dbReference type="EMBL" id="MKCS01000001">
    <property type="protein sequence ID" value="OHX12215.1"/>
    <property type="molecule type" value="Genomic_DNA"/>
</dbReference>
<dbReference type="InterPro" id="IPR009959">
    <property type="entry name" value="Cyclase_SnoaL-like"/>
</dbReference>
<dbReference type="GO" id="GO:0030638">
    <property type="term" value="P:polyketide metabolic process"/>
    <property type="evidence" value="ECO:0007669"/>
    <property type="project" value="InterPro"/>
</dbReference>
<protein>
    <recommendedName>
        <fullName evidence="5">Ester cyclase</fullName>
    </recommendedName>
</protein>
<dbReference type="Gene3D" id="3.10.450.50">
    <property type="match status" value="1"/>
</dbReference>
<evidence type="ECO:0000313" key="2">
    <source>
        <dbReference type="EMBL" id="OHX21700.1"/>
    </source>
</evidence>